<keyword evidence="3" id="KW-0808">Transferase</keyword>
<dbReference type="InterPro" id="IPR015421">
    <property type="entry name" value="PyrdxlP-dep_Trfase_major"/>
</dbReference>
<keyword evidence="2 7" id="KW-0032">Aminotransferase</keyword>
<evidence type="ECO:0000313" key="7">
    <source>
        <dbReference type="EMBL" id="SFK65960.1"/>
    </source>
</evidence>
<dbReference type="PANTHER" id="PTHR42885">
    <property type="entry name" value="HISTIDINOL-PHOSPHATE AMINOTRANSFERASE-RELATED"/>
    <property type="match status" value="1"/>
</dbReference>
<dbReference type="RefSeq" id="WP_046791290.1">
    <property type="nucleotide sequence ID" value="NZ_CP011366.1"/>
</dbReference>
<dbReference type="GO" id="GO:0030170">
    <property type="term" value="F:pyridoxal phosphate binding"/>
    <property type="evidence" value="ECO:0007669"/>
    <property type="project" value="InterPro"/>
</dbReference>
<dbReference type="Gene3D" id="3.40.640.10">
    <property type="entry name" value="Type I PLP-dependent aspartate aminotransferase-like (Major domain)"/>
    <property type="match status" value="1"/>
</dbReference>
<dbReference type="EMBL" id="FOTB01000002">
    <property type="protein sequence ID" value="SFK65960.1"/>
    <property type="molecule type" value="Genomic_DNA"/>
</dbReference>
<evidence type="ECO:0000313" key="6">
    <source>
        <dbReference type="EMBL" id="AKG75113.1"/>
    </source>
</evidence>
<keyword evidence="4" id="KW-0663">Pyridoxal phosphate</keyword>
<evidence type="ECO:0000259" key="5">
    <source>
        <dbReference type="Pfam" id="PF00155"/>
    </source>
</evidence>
<dbReference type="OrthoDB" id="9813612at2"/>
<dbReference type="InterPro" id="IPR015422">
    <property type="entry name" value="PyrdxlP-dep_Trfase_small"/>
</dbReference>
<dbReference type="PANTHER" id="PTHR42885:SF2">
    <property type="entry name" value="HISTIDINOL-PHOSPHATE AMINOTRANSFERASE"/>
    <property type="match status" value="1"/>
</dbReference>
<evidence type="ECO:0000313" key="9">
    <source>
        <dbReference type="Proteomes" id="UP000183090"/>
    </source>
</evidence>
<sequence length="344" mass="39576">MIHMDRNTSPISPLSEAAVGEVVRNTVLYEYPSDEIIRFKRLYADYYNISPDQVEVANGSDEWIQKTIMTLGQNGVMALSPDFVMYEEYSAQADTPFDTIPCDENFRFNFDRVIKTINEKRPSLFLISMPHNPTGQLFDDEELERLSEAVKSAGGYLVLDEAYAEFAPRYKRPEGEHVVIIRTLSKIFGIAGLRVGVAIADGETFRKITRLNHPYPVNSLSLNLASRIFEDRAELGKFTDYQLESKRRLEAVFETVGDKVNIIESSTNFIFTYGENARSLGQYLRDNGYQPRMYHIDPLNDVVRYSIIKLEDYAGLQKLINEWSNQYDQKRKIDTGNTDFNFTR</sequence>
<dbReference type="InterPro" id="IPR015424">
    <property type="entry name" value="PyrdxlP-dep_Trfase"/>
</dbReference>
<keyword evidence="8" id="KW-1185">Reference proteome</keyword>
<evidence type="ECO:0000256" key="4">
    <source>
        <dbReference type="ARBA" id="ARBA00022898"/>
    </source>
</evidence>
<organism evidence="7 9">
    <name type="scientific">Salinicoccus halodurans</name>
    <dbReference type="NCBI Taxonomy" id="407035"/>
    <lineage>
        <taxon>Bacteria</taxon>
        <taxon>Bacillati</taxon>
        <taxon>Bacillota</taxon>
        <taxon>Bacilli</taxon>
        <taxon>Bacillales</taxon>
        <taxon>Staphylococcaceae</taxon>
        <taxon>Salinicoccus</taxon>
    </lineage>
</organism>
<dbReference type="AlphaFoldDB" id="A0A0F7HPJ9"/>
<dbReference type="Gene3D" id="3.90.1150.10">
    <property type="entry name" value="Aspartate Aminotransferase, domain 1"/>
    <property type="match status" value="1"/>
</dbReference>
<evidence type="ECO:0000256" key="2">
    <source>
        <dbReference type="ARBA" id="ARBA00022576"/>
    </source>
</evidence>
<dbReference type="Pfam" id="PF00155">
    <property type="entry name" value="Aminotran_1_2"/>
    <property type="match status" value="1"/>
</dbReference>
<protein>
    <submittedName>
        <fullName evidence="7">Histidinol-phosphate aminotransferase</fullName>
    </submittedName>
</protein>
<dbReference type="EMBL" id="CP011366">
    <property type="protein sequence ID" value="AKG75113.1"/>
    <property type="molecule type" value="Genomic_DNA"/>
</dbReference>
<evidence type="ECO:0000313" key="8">
    <source>
        <dbReference type="Proteomes" id="UP000034029"/>
    </source>
</evidence>
<dbReference type="KEGG" id="shv:AAT16_13490"/>
<dbReference type="Proteomes" id="UP000034029">
    <property type="component" value="Chromosome"/>
</dbReference>
<gene>
    <name evidence="6" type="ORF">AAT16_13490</name>
    <name evidence="7" type="ORF">SAMN05216235_0959</name>
</gene>
<reference evidence="6 8" key="1">
    <citation type="journal article" date="2015" name="Int. J. Syst. Evol. Microbiol.">
        <title>Complete genome sequence of Salinicoccus halodurans H3B36, isolated from the Qaidam Basin in China.</title>
        <authorList>
            <person name="Jiang K."/>
            <person name="Xue Y."/>
            <person name="Ma Y."/>
        </authorList>
    </citation>
    <scope>NUCLEOTIDE SEQUENCE [LARGE SCALE GENOMIC DNA]</scope>
    <source>
        <strain evidence="6 8">H3B36</strain>
    </source>
</reference>
<evidence type="ECO:0000256" key="3">
    <source>
        <dbReference type="ARBA" id="ARBA00022679"/>
    </source>
</evidence>
<dbReference type="InterPro" id="IPR004839">
    <property type="entry name" value="Aminotransferase_I/II_large"/>
</dbReference>
<comment type="cofactor">
    <cofactor evidence="1">
        <name>pyridoxal 5'-phosphate</name>
        <dbReference type="ChEBI" id="CHEBI:597326"/>
    </cofactor>
</comment>
<dbReference type="CDD" id="cd00609">
    <property type="entry name" value="AAT_like"/>
    <property type="match status" value="1"/>
</dbReference>
<dbReference type="GO" id="GO:0008483">
    <property type="term" value="F:transaminase activity"/>
    <property type="evidence" value="ECO:0007669"/>
    <property type="project" value="UniProtKB-KW"/>
</dbReference>
<accession>A0A0F7HPJ9</accession>
<reference evidence="7 9" key="3">
    <citation type="submission" date="2016-10" db="EMBL/GenBank/DDBJ databases">
        <authorList>
            <person name="Varghese N."/>
            <person name="Submissions S."/>
        </authorList>
    </citation>
    <scope>NUCLEOTIDE SEQUENCE [LARGE SCALE GENOMIC DNA]</scope>
    <source>
        <strain evidence="7 9">CGMCC 1.6501</strain>
    </source>
</reference>
<feature type="domain" description="Aminotransferase class I/classII large" evidence="5">
    <location>
        <begin position="32"/>
        <end position="274"/>
    </location>
</feature>
<dbReference type="Proteomes" id="UP000183090">
    <property type="component" value="Unassembled WGS sequence"/>
</dbReference>
<proteinExistence type="predicted"/>
<evidence type="ECO:0000256" key="1">
    <source>
        <dbReference type="ARBA" id="ARBA00001933"/>
    </source>
</evidence>
<reference evidence="8" key="2">
    <citation type="submission" date="2015-04" db="EMBL/GenBank/DDBJ databases">
        <title>Complete genome sequence of Salinicoccus halodurans strain H3B36, isolated from the Qaidam basin of China.</title>
        <authorList>
            <person name="Ma Y."/>
            <person name="Jiang K."/>
            <person name="Xue Y."/>
        </authorList>
    </citation>
    <scope>NUCLEOTIDE SEQUENCE [LARGE SCALE GENOMIC DNA]</scope>
    <source>
        <strain evidence="8">H3B36</strain>
    </source>
</reference>
<dbReference type="SUPFAM" id="SSF53383">
    <property type="entry name" value="PLP-dependent transferases"/>
    <property type="match status" value="1"/>
</dbReference>
<name>A0A0F7HPJ9_9STAP</name>